<dbReference type="AlphaFoldDB" id="A0A1R3PJX5"/>
<gene>
    <name evidence="1" type="ORF">ZEAMMB73_Zm00001d041614</name>
</gene>
<dbReference type="EMBL" id="CM007649">
    <property type="protein sequence ID" value="ONM33375.1"/>
    <property type="molecule type" value="Genomic_DNA"/>
</dbReference>
<evidence type="ECO:0000313" key="1">
    <source>
        <dbReference type="EMBL" id="ONM33375.1"/>
    </source>
</evidence>
<protein>
    <submittedName>
        <fullName evidence="1">Uncharacterized protein</fullName>
    </submittedName>
</protein>
<proteinExistence type="predicted"/>
<name>A0A1R3PJX5_MAIZE</name>
<dbReference type="InParanoid" id="A0A1R3PJX5"/>
<sequence length="17" mass="1911">MAAVKKFYGEKVLIQVS</sequence>
<reference evidence="1" key="1">
    <citation type="submission" date="2015-12" db="EMBL/GenBank/DDBJ databases">
        <title>Update maize B73 reference genome by single molecule sequencing technologies.</title>
        <authorList>
            <consortium name="Maize Genome Sequencing Project"/>
            <person name="Ware D."/>
        </authorList>
    </citation>
    <scope>NUCLEOTIDE SEQUENCE [LARGE SCALE GENOMIC DNA]</scope>
    <source>
        <tissue evidence="1">Seedling</tissue>
    </source>
</reference>
<accession>A0A1R3PJX5</accession>
<organism evidence="1">
    <name type="scientific">Zea mays</name>
    <name type="common">Maize</name>
    <dbReference type="NCBI Taxonomy" id="4577"/>
    <lineage>
        <taxon>Eukaryota</taxon>
        <taxon>Viridiplantae</taxon>
        <taxon>Streptophyta</taxon>
        <taxon>Embryophyta</taxon>
        <taxon>Tracheophyta</taxon>
        <taxon>Spermatophyta</taxon>
        <taxon>Magnoliopsida</taxon>
        <taxon>Liliopsida</taxon>
        <taxon>Poales</taxon>
        <taxon>Poaceae</taxon>
        <taxon>PACMAD clade</taxon>
        <taxon>Panicoideae</taxon>
        <taxon>Andropogonodae</taxon>
        <taxon>Andropogoneae</taxon>
        <taxon>Tripsacinae</taxon>
        <taxon>Zea</taxon>
    </lineage>
</organism>